<dbReference type="OrthoDB" id="9759607at2"/>
<protein>
    <submittedName>
        <fullName evidence="3">Diguanylate cyclase</fullName>
    </submittedName>
</protein>
<evidence type="ECO:0000256" key="1">
    <source>
        <dbReference type="SAM" id="Phobius"/>
    </source>
</evidence>
<gene>
    <name evidence="3" type="ORF">DAERI_050176</name>
</gene>
<keyword evidence="4" id="KW-1185">Reference proteome</keyword>
<evidence type="ECO:0000259" key="2">
    <source>
        <dbReference type="PROSITE" id="PS50887"/>
    </source>
</evidence>
<feature type="transmembrane region" description="Helical" evidence="1">
    <location>
        <begin position="78"/>
        <end position="95"/>
    </location>
</feature>
<dbReference type="InterPro" id="IPR000160">
    <property type="entry name" value="GGDEF_dom"/>
</dbReference>
<dbReference type="CDD" id="cd01949">
    <property type="entry name" value="GGDEF"/>
    <property type="match status" value="1"/>
</dbReference>
<dbReference type="RefSeq" id="WP_103129093.1">
    <property type="nucleotide sequence ID" value="NZ_BFAG01000005.1"/>
</dbReference>
<organism evidence="3 4">
    <name type="scientific">Deinococcus aerius</name>
    <dbReference type="NCBI Taxonomy" id="200253"/>
    <lineage>
        <taxon>Bacteria</taxon>
        <taxon>Thermotogati</taxon>
        <taxon>Deinococcota</taxon>
        <taxon>Deinococci</taxon>
        <taxon>Deinococcales</taxon>
        <taxon>Deinococcaceae</taxon>
        <taxon>Deinococcus</taxon>
    </lineage>
</organism>
<name>A0A2I9DSY6_9DEIO</name>
<feature type="transmembrane region" description="Helical" evidence="1">
    <location>
        <begin position="53"/>
        <end position="71"/>
    </location>
</feature>
<sequence length="371" mass="40151">MTNPPQHSPPRYEAAFWQTSQRRMFALLVAFGTLACVGALWAQAPNFDPLDRVALPVLALILLGLQLALLLRRLTVGVAATIAYGVTSVYFLLALEQQFRVFAPQVRMLSESTYWFPVLYAGAFLLYPPRRAAWLAGTTYLLAFGVCVNHLVTGASAGDPRLVGAVAQFLLVGAVMIIVQATFGVQRVQLLAEREAAYRDALTGLANRRAAEERLAALAQDGDRFTLVLFDLDHFKAVNDQHGHATGDLVLRGVAQAAQGVLPRGGVAARWGGEEFLLILPVLSTRQVREMLDTLRAQLGGQRHGEVTGITASFGVATAREGEHPDAVLARADAAMYAAKHRGRNDVQHADLQRTHHGGVPEAFPEDHGPG</sequence>
<dbReference type="PANTHER" id="PTHR45138:SF24">
    <property type="entry name" value="DIGUANYLATE CYCLASE DGCC-RELATED"/>
    <property type="match status" value="1"/>
</dbReference>
<keyword evidence="1" id="KW-0472">Membrane</keyword>
<proteinExistence type="predicted"/>
<dbReference type="PROSITE" id="PS50887">
    <property type="entry name" value="GGDEF"/>
    <property type="match status" value="1"/>
</dbReference>
<dbReference type="GO" id="GO:1902201">
    <property type="term" value="P:negative regulation of bacterial-type flagellum-dependent cell motility"/>
    <property type="evidence" value="ECO:0007669"/>
    <property type="project" value="TreeGrafter"/>
</dbReference>
<dbReference type="InterPro" id="IPR043128">
    <property type="entry name" value="Rev_trsase/Diguanyl_cyclase"/>
</dbReference>
<evidence type="ECO:0000313" key="4">
    <source>
        <dbReference type="Proteomes" id="UP000236569"/>
    </source>
</evidence>
<dbReference type="SUPFAM" id="SSF55073">
    <property type="entry name" value="Nucleotide cyclase"/>
    <property type="match status" value="1"/>
</dbReference>
<dbReference type="AlphaFoldDB" id="A0A2I9DSY6"/>
<dbReference type="InterPro" id="IPR050469">
    <property type="entry name" value="Diguanylate_Cyclase"/>
</dbReference>
<keyword evidence="1" id="KW-1133">Transmembrane helix</keyword>
<evidence type="ECO:0000313" key="3">
    <source>
        <dbReference type="EMBL" id="GBF05667.1"/>
    </source>
</evidence>
<feature type="transmembrane region" description="Helical" evidence="1">
    <location>
        <begin position="24"/>
        <end position="41"/>
    </location>
</feature>
<accession>A0A2I9DSY6</accession>
<feature type="transmembrane region" description="Helical" evidence="1">
    <location>
        <begin position="165"/>
        <end position="185"/>
    </location>
</feature>
<keyword evidence="1" id="KW-0812">Transmembrane</keyword>
<comment type="caution">
    <text evidence="3">The sequence shown here is derived from an EMBL/GenBank/DDBJ whole genome shotgun (WGS) entry which is preliminary data.</text>
</comment>
<dbReference type="InterPro" id="IPR029787">
    <property type="entry name" value="Nucleotide_cyclase"/>
</dbReference>
<dbReference type="Proteomes" id="UP000236569">
    <property type="component" value="Unassembled WGS sequence"/>
</dbReference>
<dbReference type="Pfam" id="PF00990">
    <property type="entry name" value="GGDEF"/>
    <property type="match status" value="1"/>
</dbReference>
<dbReference type="FunFam" id="3.30.70.270:FF:000001">
    <property type="entry name" value="Diguanylate cyclase domain protein"/>
    <property type="match status" value="1"/>
</dbReference>
<feature type="domain" description="GGDEF" evidence="2">
    <location>
        <begin position="223"/>
        <end position="352"/>
    </location>
</feature>
<dbReference type="GO" id="GO:0043709">
    <property type="term" value="P:cell adhesion involved in single-species biofilm formation"/>
    <property type="evidence" value="ECO:0007669"/>
    <property type="project" value="TreeGrafter"/>
</dbReference>
<dbReference type="GO" id="GO:0052621">
    <property type="term" value="F:diguanylate cyclase activity"/>
    <property type="evidence" value="ECO:0007669"/>
    <property type="project" value="TreeGrafter"/>
</dbReference>
<feature type="transmembrane region" description="Helical" evidence="1">
    <location>
        <begin position="134"/>
        <end position="153"/>
    </location>
</feature>
<dbReference type="GO" id="GO:0005886">
    <property type="term" value="C:plasma membrane"/>
    <property type="evidence" value="ECO:0007669"/>
    <property type="project" value="TreeGrafter"/>
</dbReference>
<dbReference type="PANTHER" id="PTHR45138">
    <property type="entry name" value="REGULATORY COMPONENTS OF SENSORY TRANSDUCTION SYSTEM"/>
    <property type="match status" value="1"/>
</dbReference>
<dbReference type="SMART" id="SM00267">
    <property type="entry name" value="GGDEF"/>
    <property type="match status" value="1"/>
</dbReference>
<dbReference type="Gene3D" id="3.30.70.270">
    <property type="match status" value="1"/>
</dbReference>
<reference evidence="4" key="1">
    <citation type="submission" date="2018-01" db="EMBL/GenBank/DDBJ databases">
        <title>Draft Genome Sequence of the Radioresistant Bacterium Deinococcus aerius TR0125, Isolated from the Higher Atmosphere above Japan.</title>
        <authorList>
            <person name="Satoh K."/>
            <person name="Arai H."/>
            <person name="Sanzen T."/>
            <person name="Kawaguchi Y."/>
            <person name="Hayashi H."/>
            <person name="Yokobori S."/>
            <person name="Yamagishi A."/>
            <person name="Oono Y."/>
            <person name="Narumi I."/>
        </authorList>
    </citation>
    <scope>NUCLEOTIDE SEQUENCE [LARGE SCALE GENOMIC DNA]</scope>
    <source>
        <strain evidence="4">TR0125</strain>
    </source>
</reference>
<dbReference type="NCBIfam" id="TIGR00254">
    <property type="entry name" value="GGDEF"/>
    <property type="match status" value="1"/>
</dbReference>
<dbReference type="EMBL" id="BFAG01000005">
    <property type="protein sequence ID" value="GBF05667.1"/>
    <property type="molecule type" value="Genomic_DNA"/>
</dbReference>